<dbReference type="InterPro" id="IPR002110">
    <property type="entry name" value="Ankyrin_rpt"/>
</dbReference>
<dbReference type="PANTHER" id="PTHR39158:SF1">
    <property type="entry name" value="DNAJ HOMOLOG SUBFAMILY C MEMBER 28"/>
    <property type="match status" value="1"/>
</dbReference>
<organism evidence="3 4">
    <name type="scientific">Ditylenchus dipsaci</name>
    <dbReference type="NCBI Taxonomy" id="166011"/>
    <lineage>
        <taxon>Eukaryota</taxon>
        <taxon>Metazoa</taxon>
        <taxon>Ecdysozoa</taxon>
        <taxon>Nematoda</taxon>
        <taxon>Chromadorea</taxon>
        <taxon>Rhabditida</taxon>
        <taxon>Tylenchina</taxon>
        <taxon>Tylenchomorpha</taxon>
        <taxon>Sphaerularioidea</taxon>
        <taxon>Anguinidae</taxon>
        <taxon>Anguininae</taxon>
        <taxon>Ditylenchus</taxon>
    </lineage>
</organism>
<feature type="repeat" description="ANK" evidence="1">
    <location>
        <begin position="89"/>
        <end position="121"/>
    </location>
</feature>
<keyword evidence="1" id="KW-0040">ANK repeat</keyword>
<dbReference type="PROSITE" id="PS50088">
    <property type="entry name" value="ANK_REPEAT"/>
    <property type="match status" value="1"/>
</dbReference>
<dbReference type="InterPro" id="IPR036770">
    <property type="entry name" value="Ankyrin_rpt-contain_sf"/>
</dbReference>
<protein>
    <submittedName>
        <fullName evidence="4">J domain-containing protein</fullName>
    </submittedName>
</protein>
<dbReference type="Pfam" id="PF09350">
    <property type="entry name" value="DJC28_CD"/>
    <property type="match status" value="1"/>
</dbReference>
<dbReference type="Pfam" id="PF00023">
    <property type="entry name" value="Ank"/>
    <property type="match status" value="1"/>
</dbReference>
<dbReference type="CDD" id="cd06257">
    <property type="entry name" value="DnaJ"/>
    <property type="match status" value="1"/>
</dbReference>
<dbReference type="SMART" id="SM00271">
    <property type="entry name" value="DnaJ"/>
    <property type="match status" value="1"/>
</dbReference>
<accession>A0A915D4F8</accession>
<dbReference type="PROSITE" id="PS50076">
    <property type="entry name" value="DNAJ_2"/>
    <property type="match status" value="1"/>
</dbReference>
<evidence type="ECO:0000256" key="1">
    <source>
        <dbReference type="PROSITE-ProRule" id="PRU00023"/>
    </source>
</evidence>
<dbReference type="PROSITE" id="PS50297">
    <property type="entry name" value="ANK_REP_REGION"/>
    <property type="match status" value="1"/>
</dbReference>
<dbReference type="InterPro" id="IPR001623">
    <property type="entry name" value="DnaJ_domain"/>
</dbReference>
<keyword evidence="3" id="KW-1185">Reference proteome</keyword>
<feature type="domain" description="J" evidence="2">
    <location>
        <begin position="144"/>
        <end position="219"/>
    </location>
</feature>
<evidence type="ECO:0000259" key="2">
    <source>
        <dbReference type="PROSITE" id="PS50076"/>
    </source>
</evidence>
<dbReference type="PANTHER" id="PTHR39158">
    <property type="entry name" value="OS08G0560600 PROTEIN"/>
    <property type="match status" value="1"/>
</dbReference>
<dbReference type="WBParaSite" id="jg15466">
    <property type="protein sequence ID" value="jg15466"/>
    <property type="gene ID" value="jg15466"/>
</dbReference>
<dbReference type="Proteomes" id="UP000887574">
    <property type="component" value="Unplaced"/>
</dbReference>
<dbReference type="SUPFAM" id="SSF48403">
    <property type="entry name" value="Ankyrin repeat"/>
    <property type="match status" value="1"/>
</dbReference>
<sequence length="482" mass="55408">MKNSLERGANTNLEDLDGKTPFYYASKKFQGDPNYYEKILKLFITHGAQLEKLQEECAELFKLAWRKTDKEIVNKWLNNSFCVNMKDKTGETVLHWAIEDGNKQLVEKLILHGGDASIKNKALLDPVDAMEHVDIVLPYCKLKEAYYTLGLEENAEIEQVKQAYVRLSYKLHPDTGGGANANAKQLEVVREAYKYVIKSMEFVDCNHKPLAEQEYKEFDIKHTAPQHRQFLELGDVGPGTVFERQKQAQQIKFSKAVENTREYSFEKANMSSTIDQSSLVSIQDRRYADRRAKQNSKMTGMIERVVEDMILAAMNAGTFSNLKGAGKPLAQDLSNPYIDETDKRINKVLRNNGFIPLWISREGDIRDGAALMRKELVEEACRYRQRKPEDLKGLQTILREGAHKRVQPINRLIRDYNLITPVLDRQLMQLSVDKEADRAIKQAIEKEKKTTDGDGVKDEQNKNMDTKITYSVFKTVLQLFRQ</sequence>
<name>A0A915D4F8_9BILA</name>
<dbReference type="Gene3D" id="1.10.287.110">
    <property type="entry name" value="DnaJ domain"/>
    <property type="match status" value="1"/>
</dbReference>
<dbReference type="AlphaFoldDB" id="A0A915D4F8"/>
<evidence type="ECO:0000313" key="4">
    <source>
        <dbReference type="WBParaSite" id="jg15466"/>
    </source>
</evidence>
<dbReference type="Pfam" id="PF00226">
    <property type="entry name" value="DnaJ"/>
    <property type="match status" value="1"/>
</dbReference>
<dbReference type="InterPro" id="IPR052573">
    <property type="entry name" value="DnaJ_C_subfamily_28"/>
</dbReference>
<dbReference type="SUPFAM" id="SSF46565">
    <property type="entry name" value="Chaperone J-domain"/>
    <property type="match status" value="1"/>
</dbReference>
<reference evidence="4" key="1">
    <citation type="submission" date="2022-11" db="UniProtKB">
        <authorList>
            <consortium name="WormBaseParasite"/>
        </authorList>
    </citation>
    <scope>IDENTIFICATION</scope>
</reference>
<dbReference type="InterPro" id="IPR018961">
    <property type="entry name" value="DnaJ_homolog_subfam-C_membr-28"/>
</dbReference>
<dbReference type="InterPro" id="IPR036869">
    <property type="entry name" value="J_dom_sf"/>
</dbReference>
<proteinExistence type="predicted"/>
<dbReference type="Gene3D" id="1.25.40.20">
    <property type="entry name" value="Ankyrin repeat-containing domain"/>
    <property type="match status" value="1"/>
</dbReference>
<evidence type="ECO:0000313" key="3">
    <source>
        <dbReference type="Proteomes" id="UP000887574"/>
    </source>
</evidence>
<dbReference type="SMART" id="SM00248">
    <property type="entry name" value="ANK"/>
    <property type="match status" value="2"/>
</dbReference>